<evidence type="ECO:0000313" key="6">
    <source>
        <dbReference type="Proteomes" id="UP000663829"/>
    </source>
</evidence>
<evidence type="ECO:0000313" key="2">
    <source>
        <dbReference type="EMBL" id="CAF1580025.1"/>
    </source>
</evidence>
<sequence>RGPGTINSYKKIGTGDPGGASYGTYQIATNTGTMNNFMKWMDDNQPHMASRFDGLTPGTGKFDEEWKTLAKQQHAFIKQTHYDKTLSRLPAAYRHQLNLDERSPVIKDVIWSTSVQHGADGGALIIQRALAGQNNKNLSDEELINRIYNERGANNGQKYFRRSSENVRNGVLNRFKNEKHDALQRLRG</sequence>
<name>A0A816CN96_9BILA</name>
<organism evidence="3 6">
    <name type="scientific">Didymodactylos carnosus</name>
    <dbReference type="NCBI Taxonomy" id="1234261"/>
    <lineage>
        <taxon>Eukaryota</taxon>
        <taxon>Metazoa</taxon>
        <taxon>Spiralia</taxon>
        <taxon>Gnathifera</taxon>
        <taxon>Rotifera</taxon>
        <taxon>Eurotatoria</taxon>
        <taxon>Bdelloidea</taxon>
        <taxon>Philodinida</taxon>
        <taxon>Philodinidae</taxon>
        <taxon>Didymodactylos</taxon>
    </lineage>
</organism>
<evidence type="ECO:0000259" key="1">
    <source>
        <dbReference type="Pfam" id="PF21277"/>
    </source>
</evidence>
<dbReference type="Pfam" id="PF21277">
    <property type="entry name" value="T6SS_VgrG3-like_C"/>
    <property type="match status" value="1"/>
</dbReference>
<comment type="caution">
    <text evidence="3">The sequence shown here is derived from an EMBL/GenBank/DDBJ whole genome shotgun (WGS) entry which is preliminary data.</text>
</comment>
<dbReference type="EMBL" id="CAJOBC010109508">
    <property type="protein sequence ID" value="CAF4519473.1"/>
    <property type="molecule type" value="Genomic_DNA"/>
</dbReference>
<dbReference type="Proteomes" id="UP000663829">
    <property type="component" value="Unassembled WGS sequence"/>
</dbReference>
<feature type="non-terminal residue" evidence="3">
    <location>
        <position position="1"/>
    </location>
</feature>
<evidence type="ECO:0000313" key="4">
    <source>
        <dbReference type="EMBL" id="CAF4378949.1"/>
    </source>
</evidence>
<dbReference type="EMBL" id="CAJNOQ010042036">
    <property type="protein sequence ID" value="CAF1625718.1"/>
    <property type="molecule type" value="Genomic_DNA"/>
</dbReference>
<dbReference type="EMBL" id="CAJOBA010068729">
    <property type="protein sequence ID" value="CAF4378949.1"/>
    <property type="molecule type" value="Genomic_DNA"/>
</dbReference>
<feature type="domain" description="Type VI secretion system spike protein VgrG3-like C-terminal" evidence="1">
    <location>
        <begin position="1"/>
        <end position="179"/>
    </location>
</feature>
<proteinExistence type="predicted"/>
<dbReference type="Proteomes" id="UP000681722">
    <property type="component" value="Unassembled WGS sequence"/>
</dbReference>
<protein>
    <recommendedName>
        <fullName evidence="1">Type VI secretion system spike protein VgrG3-like C-terminal domain-containing protein</fullName>
    </recommendedName>
</protein>
<dbReference type="AlphaFoldDB" id="A0A816CN96"/>
<dbReference type="Proteomes" id="UP000677228">
    <property type="component" value="Unassembled WGS sequence"/>
</dbReference>
<accession>A0A816CN96</accession>
<dbReference type="OrthoDB" id="5978103at2759"/>
<gene>
    <name evidence="3" type="ORF">GPM918_LOCUS44021</name>
    <name evidence="2" type="ORF">OVA965_LOCUS40905</name>
    <name evidence="5" type="ORF">SRO942_LOCUS45699</name>
    <name evidence="4" type="ORF">TMI583_LOCUS42437</name>
</gene>
<evidence type="ECO:0000313" key="3">
    <source>
        <dbReference type="EMBL" id="CAF1625718.1"/>
    </source>
</evidence>
<reference evidence="3" key="1">
    <citation type="submission" date="2021-02" db="EMBL/GenBank/DDBJ databases">
        <authorList>
            <person name="Nowell W R."/>
        </authorList>
    </citation>
    <scope>NUCLEOTIDE SEQUENCE</scope>
</reference>
<dbReference type="InterPro" id="IPR049073">
    <property type="entry name" value="T6SS_VgrG3-like_C"/>
</dbReference>
<evidence type="ECO:0000313" key="5">
    <source>
        <dbReference type="EMBL" id="CAF4519473.1"/>
    </source>
</evidence>
<keyword evidence="6" id="KW-1185">Reference proteome</keyword>
<dbReference type="Proteomes" id="UP000682733">
    <property type="component" value="Unassembled WGS sequence"/>
</dbReference>
<dbReference type="EMBL" id="CAJNOK010045671">
    <property type="protein sequence ID" value="CAF1580025.1"/>
    <property type="molecule type" value="Genomic_DNA"/>
</dbReference>